<reference evidence="1 2" key="1">
    <citation type="journal article" date="2005" name="DNA Res.">
        <title>Complete genome sequence of the facultative anaerobic magnetotactic bacterium Magnetospirillum sp. strain AMB-1.</title>
        <authorList>
            <person name="Matsunaga T."/>
            <person name="Okamura Y."/>
            <person name="Fukuda Y."/>
            <person name="Wahyudi A.T."/>
            <person name="Murase Y."/>
            <person name="Takeyama H."/>
        </authorList>
    </citation>
    <scope>NUCLEOTIDE SEQUENCE [LARGE SCALE GENOMIC DNA]</scope>
    <source>
        <strain evidence="2">ATCC 700264 / AMB-1</strain>
    </source>
</reference>
<dbReference type="EMBL" id="AP007255">
    <property type="protein sequence ID" value="BAE53329.1"/>
    <property type="molecule type" value="Genomic_DNA"/>
</dbReference>
<protein>
    <submittedName>
        <fullName evidence="1">Uncharacterized protein</fullName>
    </submittedName>
</protein>
<dbReference type="STRING" id="342108.amb4525"/>
<proteinExistence type="predicted"/>
<sequence>MNGPLSAEELRRRRMSTLTGEPASTTGESLWRLHPDGLPAVMPSEGRSVLIEPPSKSAPTQDWLFYRDNCRALLADEPGNPKKIALLEAAEEVLAWRAVLPEERWFWPADDSDDGYVLIIEAAPGVMYAHVWVPVPYYTESDARVMAVERAIEHSTTTRLLHRGVELARVEIHEGQAITVLPSDGNKQATDD</sequence>
<evidence type="ECO:0000313" key="1">
    <source>
        <dbReference type="EMBL" id="BAE53329.1"/>
    </source>
</evidence>
<dbReference type="AlphaFoldDB" id="Q2VYJ6"/>
<dbReference type="HOGENOM" id="CLU_1413670_0_0_5"/>
<evidence type="ECO:0000313" key="2">
    <source>
        <dbReference type="Proteomes" id="UP000007058"/>
    </source>
</evidence>
<name>Q2VYJ6_PARM1</name>
<accession>Q2VYJ6</accession>
<gene>
    <name evidence="1" type="ordered locus">amb4525</name>
</gene>
<organism evidence="1 2">
    <name type="scientific">Paramagnetospirillum magneticum (strain ATCC 700264 / AMB-1)</name>
    <name type="common">Magnetospirillum magneticum</name>
    <dbReference type="NCBI Taxonomy" id="342108"/>
    <lineage>
        <taxon>Bacteria</taxon>
        <taxon>Pseudomonadati</taxon>
        <taxon>Pseudomonadota</taxon>
        <taxon>Alphaproteobacteria</taxon>
        <taxon>Rhodospirillales</taxon>
        <taxon>Magnetospirillaceae</taxon>
        <taxon>Paramagnetospirillum</taxon>
    </lineage>
</organism>
<keyword evidence="2" id="KW-1185">Reference proteome</keyword>
<dbReference type="Proteomes" id="UP000007058">
    <property type="component" value="Chromosome"/>
</dbReference>
<dbReference type="KEGG" id="mag:amb4525"/>